<dbReference type="NCBIfam" id="NF003465">
    <property type="entry name" value="PRK05089.1"/>
    <property type="match status" value="1"/>
</dbReference>
<evidence type="ECO:0000256" key="5">
    <source>
        <dbReference type="ARBA" id="ARBA00022692"/>
    </source>
</evidence>
<feature type="region of interest" description="Disordered" evidence="11">
    <location>
        <begin position="187"/>
        <end position="216"/>
    </location>
</feature>
<dbReference type="RefSeq" id="WP_009452601.1">
    <property type="nucleotide sequence ID" value="NZ_CBDDPV010000002.1"/>
</dbReference>
<keyword evidence="5 10" id="KW-0812">Transmembrane</keyword>
<dbReference type="EMBL" id="JAHSQO010000009">
    <property type="protein sequence ID" value="MBY8919003.1"/>
    <property type="molecule type" value="Genomic_DNA"/>
</dbReference>
<keyword evidence="13" id="KW-1185">Reference proteome</keyword>
<evidence type="ECO:0000256" key="2">
    <source>
        <dbReference type="ARBA" id="ARBA00004382"/>
    </source>
</evidence>
<dbReference type="HAMAP" id="MF_00155">
    <property type="entry name" value="CtaG"/>
    <property type="match status" value="1"/>
</dbReference>
<reference evidence="12 13" key="1">
    <citation type="submission" date="2021-06" db="EMBL/GenBank/DDBJ databases">
        <title>Nitratireductor porphyridii sp. nov., isolated from a small marine red alga, Porphyridium purpureum in South Korea.</title>
        <authorList>
            <person name="Kim K.H."/>
            <person name="Kristyanto S."/>
            <person name="Jeon C.O."/>
        </authorList>
    </citation>
    <scope>NUCLEOTIDE SEQUENCE [LARGE SCALE GENOMIC DNA]</scope>
    <source>
        <strain evidence="12 13">R6</strain>
    </source>
</reference>
<keyword evidence="7 10" id="KW-1133">Transmembrane helix</keyword>
<evidence type="ECO:0000256" key="11">
    <source>
        <dbReference type="SAM" id="MobiDB-lite"/>
    </source>
</evidence>
<keyword evidence="9 10" id="KW-0472">Membrane</keyword>
<evidence type="ECO:0000256" key="6">
    <source>
        <dbReference type="ARBA" id="ARBA00022968"/>
    </source>
</evidence>
<dbReference type="Pfam" id="PF04442">
    <property type="entry name" value="CtaG_Cox11"/>
    <property type="match status" value="1"/>
</dbReference>
<comment type="similarity">
    <text evidence="3 10">Belongs to the COX11/CtaG family.</text>
</comment>
<proteinExistence type="inferred from homology"/>
<dbReference type="Proteomes" id="UP000777661">
    <property type="component" value="Unassembled WGS sequence"/>
</dbReference>
<feature type="topological domain" description="Periplasmic" evidence="10">
    <location>
        <begin position="29"/>
        <end position="216"/>
    </location>
</feature>
<evidence type="ECO:0000256" key="4">
    <source>
        <dbReference type="ARBA" id="ARBA00015384"/>
    </source>
</evidence>
<evidence type="ECO:0000256" key="10">
    <source>
        <dbReference type="HAMAP-Rule" id="MF_00155"/>
    </source>
</evidence>
<protein>
    <recommendedName>
        <fullName evidence="4 10">Cytochrome c oxidase assembly protein CtaG</fullName>
    </recommendedName>
</protein>
<keyword evidence="6 10" id="KW-0735">Signal-anchor</keyword>
<comment type="function">
    <text evidence="1 10">Exerts its effect at some terminal stage of cytochrome c oxidase synthesis, probably by being involved in the insertion of the copper B into subunit I.</text>
</comment>
<evidence type="ECO:0000256" key="3">
    <source>
        <dbReference type="ARBA" id="ARBA00009620"/>
    </source>
</evidence>
<dbReference type="PANTHER" id="PTHR21320:SF3">
    <property type="entry name" value="CYTOCHROME C OXIDASE ASSEMBLY PROTEIN COX11, MITOCHONDRIAL-RELATED"/>
    <property type="match status" value="1"/>
</dbReference>
<dbReference type="Gene3D" id="2.60.370.10">
    <property type="entry name" value="Ctag/Cox11"/>
    <property type="match status" value="1"/>
</dbReference>
<dbReference type="PANTHER" id="PTHR21320">
    <property type="entry name" value="CYTOCHROME C OXIDASE ASSEMBLY PROTEIN COX11-RELATED"/>
    <property type="match status" value="1"/>
</dbReference>
<keyword evidence="8 10" id="KW-0186">Copper</keyword>
<evidence type="ECO:0000256" key="9">
    <source>
        <dbReference type="ARBA" id="ARBA00023136"/>
    </source>
</evidence>
<dbReference type="InterPro" id="IPR023471">
    <property type="entry name" value="CtaG/Cox11_dom_sf"/>
</dbReference>
<comment type="caution">
    <text evidence="12">The sequence shown here is derived from an EMBL/GenBank/DDBJ whole genome shotgun (WGS) entry which is preliminary data.</text>
</comment>
<evidence type="ECO:0000313" key="12">
    <source>
        <dbReference type="EMBL" id="MBY8919003.1"/>
    </source>
</evidence>
<dbReference type="PIRSF" id="PIRSF005413">
    <property type="entry name" value="COX11"/>
    <property type="match status" value="1"/>
</dbReference>
<comment type="subcellular location">
    <subcellularLocation>
        <location evidence="2 10">Cell inner membrane</location>
        <topology evidence="2 10">Single-pass type II membrane protein</topology>
        <orientation evidence="2 10">Periplasmic side</orientation>
    </subcellularLocation>
</comment>
<dbReference type="SUPFAM" id="SSF110111">
    <property type="entry name" value="Ctag/Cox11"/>
    <property type="match status" value="1"/>
</dbReference>
<organism evidence="12 13">
    <name type="scientific">Nitratireductor rhodophyticola</name>
    <dbReference type="NCBI Taxonomy" id="2854036"/>
    <lineage>
        <taxon>Bacteria</taxon>
        <taxon>Pseudomonadati</taxon>
        <taxon>Pseudomonadota</taxon>
        <taxon>Alphaproteobacteria</taxon>
        <taxon>Hyphomicrobiales</taxon>
        <taxon>Phyllobacteriaceae</taxon>
        <taxon>Nitratireductor</taxon>
    </lineage>
</organism>
<evidence type="ECO:0000256" key="7">
    <source>
        <dbReference type="ARBA" id="ARBA00022989"/>
    </source>
</evidence>
<dbReference type="InterPro" id="IPR007533">
    <property type="entry name" value="Cyt_c_oxidase_assmbl_CtaG"/>
</dbReference>
<keyword evidence="10" id="KW-0997">Cell inner membrane</keyword>
<gene>
    <name evidence="10" type="primary">ctaG</name>
    <name evidence="12" type="ORF">KVG22_20575</name>
</gene>
<accession>A0ABS7RDM6</accession>
<evidence type="ECO:0000256" key="1">
    <source>
        <dbReference type="ARBA" id="ARBA00004007"/>
    </source>
</evidence>
<feature type="topological domain" description="Cytoplasmic" evidence="10">
    <location>
        <begin position="1"/>
        <end position="6"/>
    </location>
</feature>
<sequence length="216" mass="24613">MEHRSRKRWPVMASAGILVAMTGLVAYSPTLYRMFCDLTGYGGTVQRSVDGSMPTATSNETVKVLFDANVAPDLPWEFRPEQRSIETKFGVPTKVYYYAKNVSDETVVARATFNVTPYQTAPFFFKIECFCFTEEKLGPGQSARMPLVLYLDEQMLKDKDARNFREVTLSYTFFRQKNLSPQEIEAARNLSKGSDETDERLTTSSTQEFDNDAPRR</sequence>
<name>A0ABS7RDM6_9HYPH</name>
<evidence type="ECO:0000313" key="13">
    <source>
        <dbReference type="Proteomes" id="UP000777661"/>
    </source>
</evidence>
<evidence type="ECO:0000256" key="8">
    <source>
        <dbReference type="ARBA" id="ARBA00023008"/>
    </source>
</evidence>
<keyword evidence="10" id="KW-1003">Cell membrane</keyword>